<evidence type="ECO:0000256" key="1">
    <source>
        <dbReference type="ARBA" id="ARBA00004141"/>
    </source>
</evidence>
<accession>A0A8H4REL6</accession>
<keyword evidence="4 5" id="KW-0472">Membrane</keyword>
<evidence type="ECO:0008006" key="8">
    <source>
        <dbReference type="Google" id="ProtNLM"/>
    </source>
</evidence>
<comment type="caution">
    <text evidence="6">The sequence shown here is derived from an EMBL/GenBank/DDBJ whole genome shotgun (WGS) entry which is preliminary data.</text>
</comment>
<evidence type="ECO:0000256" key="2">
    <source>
        <dbReference type="ARBA" id="ARBA00022692"/>
    </source>
</evidence>
<keyword evidence="2 5" id="KW-0812">Transmembrane</keyword>
<keyword evidence="3 5" id="KW-1133">Transmembrane helix</keyword>
<comment type="subcellular location">
    <subcellularLocation>
        <location evidence="1">Membrane</location>
        <topology evidence="1">Multi-pass membrane protein</topology>
    </subcellularLocation>
</comment>
<reference evidence="6 7" key="1">
    <citation type="submission" date="2020-03" db="EMBL/GenBank/DDBJ databases">
        <title>Draft Genome Sequence of Cudoniella acicularis.</title>
        <authorList>
            <person name="Buettner E."/>
            <person name="Kellner H."/>
        </authorList>
    </citation>
    <scope>NUCLEOTIDE SEQUENCE [LARGE SCALE GENOMIC DNA]</scope>
    <source>
        <strain evidence="6 7">DSM 108380</strain>
    </source>
</reference>
<keyword evidence="7" id="KW-1185">Reference proteome</keyword>
<evidence type="ECO:0000313" key="7">
    <source>
        <dbReference type="Proteomes" id="UP000566819"/>
    </source>
</evidence>
<dbReference type="Pfam" id="PF01040">
    <property type="entry name" value="UbiA"/>
    <property type="match status" value="1"/>
</dbReference>
<feature type="transmembrane region" description="Helical" evidence="5">
    <location>
        <begin position="198"/>
        <end position="217"/>
    </location>
</feature>
<dbReference type="CDD" id="cd13965">
    <property type="entry name" value="PT_UbiA_3"/>
    <property type="match status" value="1"/>
</dbReference>
<gene>
    <name evidence="6" type="ORF">G7Y89_g10677</name>
</gene>
<organism evidence="6 7">
    <name type="scientific">Cudoniella acicularis</name>
    <dbReference type="NCBI Taxonomy" id="354080"/>
    <lineage>
        <taxon>Eukaryota</taxon>
        <taxon>Fungi</taxon>
        <taxon>Dikarya</taxon>
        <taxon>Ascomycota</taxon>
        <taxon>Pezizomycotina</taxon>
        <taxon>Leotiomycetes</taxon>
        <taxon>Helotiales</taxon>
        <taxon>Tricladiaceae</taxon>
        <taxon>Cudoniella</taxon>
    </lineage>
</organism>
<dbReference type="EMBL" id="JAAMPI010000962">
    <property type="protein sequence ID" value="KAF4627475.1"/>
    <property type="molecule type" value="Genomic_DNA"/>
</dbReference>
<evidence type="ECO:0000256" key="4">
    <source>
        <dbReference type="ARBA" id="ARBA00023136"/>
    </source>
</evidence>
<dbReference type="InterPro" id="IPR000537">
    <property type="entry name" value="UbiA_prenyltransferase"/>
</dbReference>
<protein>
    <recommendedName>
        <fullName evidence="8">Digeranylgeranylglyceryl phosphate synthase</fullName>
    </recommendedName>
</protein>
<dbReference type="OrthoDB" id="434972at2759"/>
<name>A0A8H4REL6_9HELO</name>
<dbReference type="AlphaFoldDB" id="A0A8H4REL6"/>
<evidence type="ECO:0000313" key="6">
    <source>
        <dbReference type="EMBL" id="KAF4627475.1"/>
    </source>
</evidence>
<dbReference type="GO" id="GO:0016765">
    <property type="term" value="F:transferase activity, transferring alkyl or aryl (other than methyl) groups"/>
    <property type="evidence" value="ECO:0007669"/>
    <property type="project" value="InterPro"/>
</dbReference>
<proteinExistence type="predicted"/>
<dbReference type="PANTHER" id="PTHR42723">
    <property type="entry name" value="CHLOROPHYLL SYNTHASE"/>
    <property type="match status" value="1"/>
</dbReference>
<dbReference type="GO" id="GO:0016020">
    <property type="term" value="C:membrane"/>
    <property type="evidence" value="ECO:0007669"/>
    <property type="project" value="UniProtKB-SubCell"/>
</dbReference>
<dbReference type="PANTHER" id="PTHR42723:SF1">
    <property type="entry name" value="CHLOROPHYLL SYNTHASE, CHLOROPLASTIC"/>
    <property type="match status" value="1"/>
</dbReference>
<dbReference type="Proteomes" id="UP000566819">
    <property type="component" value="Unassembled WGS sequence"/>
</dbReference>
<dbReference type="InterPro" id="IPR050475">
    <property type="entry name" value="Prenyltransferase_related"/>
</dbReference>
<sequence>MVYLSARKYGIPALVEDLTVRIGSLFFHLYSIWLFTFSDLKTIVCPMALFGTVNALSTLAFGVDQNTVPTDIEILCRIPRVAFWIWINLLPFAIDNQRQPSAILEDGVNKPWRPMPAKRLSPERAKVWMLILYPLAVLISNSFGALRQCLALVCLGVWYNDLEGADTNCFVRNFINACGFISYASGAMEVAFSRPLPVSTTVVSWFAVIAAMVMTSVHSQDMPDQEGDKLRGRKSVPLTIGDEPSRWIIAVSVSAFSFFCPWFWDSVPGVYACLAILGATVSVRSLFCRSVPQDKTTFLLWNLWVAVIYCLPFVKKWSISLGGL</sequence>
<evidence type="ECO:0000256" key="5">
    <source>
        <dbReference type="SAM" id="Phobius"/>
    </source>
</evidence>
<evidence type="ECO:0000256" key="3">
    <source>
        <dbReference type="ARBA" id="ARBA00022989"/>
    </source>
</evidence>
<feature type="transmembrane region" description="Helical" evidence="5">
    <location>
        <begin position="270"/>
        <end position="287"/>
    </location>
</feature>
<feature type="transmembrane region" description="Helical" evidence="5">
    <location>
        <begin position="299"/>
        <end position="319"/>
    </location>
</feature>